<dbReference type="InterPro" id="IPR012349">
    <property type="entry name" value="Split_barrel_FMN-bd"/>
</dbReference>
<dbReference type="SMART" id="SM00903">
    <property type="entry name" value="Flavin_Reduct"/>
    <property type="match status" value="1"/>
</dbReference>
<evidence type="ECO:0000259" key="4">
    <source>
        <dbReference type="SMART" id="SM00903"/>
    </source>
</evidence>
<dbReference type="Gene3D" id="2.30.110.10">
    <property type="entry name" value="Electron Transport, Fmn-binding Protein, Chain A"/>
    <property type="match status" value="1"/>
</dbReference>
<dbReference type="Pfam" id="PF01613">
    <property type="entry name" value="Flavin_Reduct"/>
    <property type="match status" value="1"/>
</dbReference>
<accession>H5SHE1</accession>
<dbReference type="AlphaFoldDB" id="H5SHE1"/>
<dbReference type="GO" id="GO:0010181">
    <property type="term" value="F:FMN binding"/>
    <property type="evidence" value="ECO:0007669"/>
    <property type="project" value="InterPro"/>
</dbReference>
<evidence type="ECO:0000313" key="5">
    <source>
        <dbReference type="EMBL" id="BAL55577.1"/>
    </source>
</evidence>
<dbReference type="SUPFAM" id="SSF50475">
    <property type="entry name" value="FMN-binding split barrel"/>
    <property type="match status" value="1"/>
</dbReference>
<keyword evidence="2" id="KW-0285">Flavoprotein</keyword>
<feature type="domain" description="Flavin reductase like" evidence="4">
    <location>
        <begin position="78"/>
        <end position="220"/>
    </location>
</feature>
<proteinExistence type="inferred from homology"/>
<dbReference type="EMBL" id="AP011720">
    <property type="protein sequence ID" value="BAL55577.1"/>
    <property type="molecule type" value="Genomic_DNA"/>
</dbReference>
<sequence length="256" mass="29589">MPSWDELFKHGEFHRQEPHPFVIEFTQLLKERSARRVLDLGYTTQPLGGRGRKALEYSSRREKSNMPKVRAEKVGRFLQHYPKPATVVTVKAKGRENALAVAWHCALSFEPPLYGVAISPKRFSYELIVEAKEFAINFLTIESARLIASVGRTSGRELDKFERFQIATEKPIKISAPILKDAYAAYECKLVEHHTYGDHEWFVGEIVAVHYQKEAFDEHEVINLEKIKPAFYMGNDLYAELRKIAVYHIGREEILR</sequence>
<protein>
    <submittedName>
        <fullName evidence="5">Flavin reductase domain-containing protein</fullName>
    </submittedName>
</protein>
<dbReference type="PANTHER" id="PTHR43567">
    <property type="entry name" value="FLAVOREDOXIN-RELATED-RELATED"/>
    <property type="match status" value="1"/>
</dbReference>
<dbReference type="GO" id="GO:0016646">
    <property type="term" value="F:oxidoreductase activity, acting on the CH-NH group of donors, NAD or NADP as acceptor"/>
    <property type="evidence" value="ECO:0007669"/>
    <property type="project" value="UniProtKB-ARBA"/>
</dbReference>
<evidence type="ECO:0000256" key="1">
    <source>
        <dbReference type="ARBA" id="ARBA00001917"/>
    </source>
</evidence>
<dbReference type="InterPro" id="IPR052174">
    <property type="entry name" value="Flavoredoxin"/>
</dbReference>
<reference evidence="5" key="1">
    <citation type="journal article" date="2005" name="Environ. Microbiol.">
        <title>Genetic and functional properties of uncultivated thermophilic crenarchaeotes from a subsurface gold mine as revealed by analysis of genome fragments.</title>
        <authorList>
            <person name="Nunoura T."/>
            <person name="Hirayama H."/>
            <person name="Takami H."/>
            <person name="Oida H."/>
            <person name="Nishi S."/>
            <person name="Shimamura S."/>
            <person name="Suzuki Y."/>
            <person name="Inagaki F."/>
            <person name="Takai K."/>
            <person name="Nealson K.H."/>
            <person name="Horikoshi K."/>
        </authorList>
    </citation>
    <scope>NUCLEOTIDE SEQUENCE</scope>
</reference>
<organism evidence="5">
    <name type="scientific">uncultured Acetothermia bacterium</name>
    <dbReference type="NCBI Taxonomy" id="236499"/>
    <lineage>
        <taxon>Bacteria</taxon>
        <taxon>Candidatus Bipolaricaulota</taxon>
        <taxon>environmental samples</taxon>
    </lineage>
</organism>
<evidence type="ECO:0000256" key="2">
    <source>
        <dbReference type="ARBA" id="ARBA00022630"/>
    </source>
</evidence>
<comment type="similarity">
    <text evidence="3">Belongs to the flavoredoxin family.</text>
</comment>
<dbReference type="InterPro" id="IPR002563">
    <property type="entry name" value="Flavin_Rdtase-like_dom"/>
</dbReference>
<name>H5SHE1_9BACT</name>
<comment type="cofactor">
    <cofactor evidence="1">
        <name>FMN</name>
        <dbReference type="ChEBI" id="CHEBI:58210"/>
    </cofactor>
</comment>
<dbReference type="PANTHER" id="PTHR43567:SF1">
    <property type="entry name" value="FLAVOREDOXIN"/>
    <property type="match status" value="1"/>
</dbReference>
<reference evidence="5" key="2">
    <citation type="journal article" date="2012" name="PLoS ONE">
        <title>A Deeply Branching Thermophilic Bacterium with an Ancient Acetyl-CoA Pathway Dominates a Subsurface Ecosystem.</title>
        <authorList>
            <person name="Takami H."/>
            <person name="Noguchi H."/>
            <person name="Takaki Y."/>
            <person name="Uchiyama I."/>
            <person name="Toyoda A."/>
            <person name="Nishi S."/>
            <person name="Chee G.-J."/>
            <person name="Arai W."/>
            <person name="Nunoura T."/>
            <person name="Itoh T."/>
            <person name="Hattori M."/>
            <person name="Takai K."/>
        </authorList>
    </citation>
    <scope>NUCLEOTIDE SEQUENCE</scope>
</reference>
<evidence type="ECO:0000256" key="3">
    <source>
        <dbReference type="ARBA" id="ARBA00038054"/>
    </source>
</evidence>
<gene>
    <name evidence="5" type="ORF">HGMM_F28H07C51</name>
</gene>